<dbReference type="InterPro" id="IPR011701">
    <property type="entry name" value="MFS"/>
</dbReference>
<feature type="region of interest" description="Disordered" evidence="7">
    <location>
        <begin position="466"/>
        <end position="524"/>
    </location>
</feature>
<reference evidence="10" key="1">
    <citation type="submission" date="2021-01" db="EMBL/GenBank/DDBJ databases">
        <authorList>
            <person name="Corre E."/>
            <person name="Pelletier E."/>
            <person name="Niang G."/>
            <person name="Scheremetjew M."/>
            <person name="Finn R."/>
            <person name="Kale V."/>
            <person name="Holt S."/>
            <person name="Cochrane G."/>
            <person name="Meng A."/>
            <person name="Brown T."/>
            <person name="Cohen L."/>
        </authorList>
    </citation>
    <scope>NUCLEOTIDE SEQUENCE</scope>
    <source>
        <strain evidence="10">CCMP3105</strain>
    </source>
</reference>
<dbReference type="InterPro" id="IPR044770">
    <property type="entry name" value="MFS_spinster-like"/>
</dbReference>
<evidence type="ECO:0000256" key="8">
    <source>
        <dbReference type="SAM" id="Phobius"/>
    </source>
</evidence>
<comment type="subcellular location">
    <subcellularLocation>
        <location evidence="1">Membrane</location>
        <topology evidence="1">Multi-pass membrane protein</topology>
    </subcellularLocation>
</comment>
<dbReference type="Pfam" id="PF07690">
    <property type="entry name" value="MFS_1"/>
    <property type="match status" value="1"/>
</dbReference>
<evidence type="ECO:0000256" key="4">
    <source>
        <dbReference type="ARBA" id="ARBA00022989"/>
    </source>
</evidence>
<dbReference type="PANTHER" id="PTHR23505:SF79">
    <property type="entry name" value="PROTEIN SPINSTER"/>
    <property type="match status" value="1"/>
</dbReference>
<comment type="similarity">
    <text evidence="6">Belongs to the major facilitator superfamily. Spinster (TC 2.A.1.49) family.</text>
</comment>
<keyword evidence="3 8" id="KW-0812">Transmembrane</keyword>
<evidence type="ECO:0000256" key="2">
    <source>
        <dbReference type="ARBA" id="ARBA00022448"/>
    </source>
</evidence>
<feature type="transmembrane region" description="Helical" evidence="8">
    <location>
        <begin position="262"/>
        <end position="285"/>
    </location>
</feature>
<evidence type="ECO:0000256" key="3">
    <source>
        <dbReference type="ARBA" id="ARBA00022692"/>
    </source>
</evidence>
<feature type="transmembrane region" description="Helical" evidence="8">
    <location>
        <begin position="195"/>
        <end position="216"/>
    </location>
</feature>
<feature type="transmembrane region" description="Helical" evidence="8">
    <location>
        <begin position="433"/>
        <end position="456"/>
    </location>
</feature>
<name>A0A7S4QJF1_9DINO</name>
<dbReference type="AlphaFoldDB" id="A0A7S4QJF1"/>
<dbReference type="SUPFAM" id="SSF103473">
    <property type="entry name" value="MFS general substrate transporter"/>
    <property type="match status" value="1"/>
</dbReference>
<dbReference type="CDD" id="cd17328">
    <property type="entry name" value="MFS_spinster_like"/>
    <property type="match status" value="1"/>
</dbReference>
<dbReference type="PANTHER" id="PTHR23505">
    <property type="entry name" value="SPINSTER"/>
    <property type="match status" value="1"/>
</dbReference>
<dbReference type="PROSITE" id="PS50850">
    <property type="entry name" value="MFS"/>
    <property type="match status" value="1"/>
</dbReference>
<dbReference type="GO" id="GO:0022857">
    <property type="term" value="F:transmembrane transporter activity"/>
    <property type="evidence" value="ECO:0007669"/>
    <property type="project" value="InterPro"/>
</dbReference>
<dbReference type="InterPro" id="IPR020846">
    <property type="entry name" value="MFS_dom"/>
</dbReference>
<proteinExistence type="inferred from homology"/>
<protein>
    <recommendedName>
        <fullName evidence="9">Major facilitator superfamily (MFS) profile domain-containing protein</fullName>
    </recommendedName>
</protein>
<keyword evidence="2" id="KW-0813">Transport</keyword>
<evidence type="ECO:0000259" key="9">
    <source>
        <dbReference type="PROSITE" id="PS50850"/>
    </source>
</evidence>
<feature type="transmembrane region" description="Helical" evidence="8">
    <location>
        <begin position="134"/>
        <end position="155"/>
    </location>
</feature>
<evidence type="ECO:0000256" key="7">
    <source>
        <dbReference type="SAM" id="MobiDB-lite"/>
    </source>
</evidence>
<accession>A0A7S4QJF1</accession>
<feature type="domain" description="Major facilitator superfamily (MFS) profile" evidence="9">
    <location>
        <begin position="41"/>
        <end position="460"/>
    </location>
</feature>
<keyword evidence="4 8" id="KW-1133">Transmembrane helix</keyword>
<dbReference type="Gene3D" id="1.20.1250.20">
    <property type="entry name" value="MFS general substrate transporter like domains"/>
    <property type="match status" value="1"/>
</dbReference>
<gene>
    <name evidence="10" type="ORF">AMON00008_LOCUS21444</name>
</gene>
<sequence length="524" mass="54898">MKRATAAGRGVSPVVFMPFIRWGKSLTAKHKNQRQEGASYALIVLSCINLLNFADRYVPSAVKSLLKKDLHLSDVQTSLPATGMILVYMVAALFFGWIADMRILDRRLILAGGIASWSLVTALAGVSQSFGQLLVFRSLIGVGEAAYMTIVPPMIADFYPIADRNMAYLVFSLSAPLGGALGFVAGSVLGPAWSWRVAFFVCGFPGILVSLLVLTLNDPSPGVNDPDDMRQGVQELQPHGDDDGGGLRKAARKSALGDVRDIVAVPHWIVSEIGMIACSFTVGAMADWYATFLFRTVPGVTIGRAGLVVGACTLLGGVGGSILGSQVAEVVKSRCRNAFLLVSGLFMVPSTVLIYLAVNWTVGQYLSYALGLLSQLCFFTYLAPLNAVMTNCMPVHLRARAGALSILLSHVLGDLISPPIVGAISDGTRSLRAGMQLCWAMSAVAGVAWITGGLLLPPLPGSAGDADDAGPGGVAALPVKEPKAPQPSLLSLLSGEGEAEEEEEPPAALAKDPSGYGAAASVQA</sequence>
<organism evidence="10">
    <name type="scientific">Alexandrium monilatum</name>
    <dbReference type="NCBI Taxonomy" id="311494"/>
    <lineage>
        <taxon>Eukaryota</taxon>
        <taxon>Sar</taxon>
        <taxon>Alveolata</taxon>
        <taxon>Dinophyceae</taxon>
        <taxon>Gonyaulacales</taxon>
        <taxon>Pyrocystaceae</taxon>
        <taxon>Alexandrium</taxon>
    </lineage>
</organism>
<dbReference type="InterPro" id="IPR036259">
    <property type="entry name" value="MFS_trans_sf"/>
</dbReference>
<evidence type="ECO:0000256" key="1">
    <source>
        <dbReference type="ARBA" id="ARBA00004141"/>
    </source>
</evidence>
<dbReference type="EMBL" id="HBNR01031384">
    <property type="protein sequence ID" value="CAE4585567.1"/>
    <property type="molecule type" value="Transcribed_RNA"/>
</dbReference>
<feature type="transmembrane region" description="Helical" evidence="8">
    <location>
        <begin position="339"/>
        <end position="362"/>
    </location>
</feature>
<evidence type="ECO:0000256" key="5">
    <source>
        <dbReference type="ARBA" id="ARBA00023136"/>
    </source>
</evidence>
<feature type="transmembrane region" description="Helical" evidence="8">
    <location>
        <begin position="38"/>
        <end position="58"/>
    </location>
</feature>
<feature type="transmembrane region" description="Helical" evidence="8">
    <location>
        <begin position="108"/>
        <end position="128"/>
    </location>
</feature>
<feature type="transmembrane region" description="Helical" evidence="8">
    <location>
        <begin position="78"/>
        <end position="99"/>
    </location>
</feature>
<dbReference type="GO" id="GO:0016020">
    <property type="term" value="C:membrane"/>
    <property type="evidence" value="ECO:0007669"/>
    <property type="project" value="UniProtKB-SubCell"/>
</dbReference>
<evidence type="ECO:0000313" key="10">
    <source>
        <dbReference type="EMBL" id="CAE4585567.1"/>
    </source>
</evidence>
<evidence type="ECO:0000256" key="6">
    <source>
        <dbReference type="ARBA" id="ARBA00024338"/>
    </source>
</evidence>
<feature type="transmembrane region" description="Helical" evidence="8">
    <location>
        <begin position="305"/>
        <end position="327"/>
    </location>
</feature>
<feature type="transmembrane region" description="Helical" evidence="8">
    <location>
        <begin position="167"/>
        <end position="189"/>
    </location>
</feature>
<feature type="transmembrane region" description="Helical" evidence="8">
    <location>
        <begin position="368"/>
        <end position="389"/>
    </location>
</feature>
<feature type="region of interest" description="Disordered" evidence="7">
    <location>
        <begin position="224"/>
        <end position="247"/>
    </location>
</feature>
<feature type="compositionally biased region" description="Low complexity" evidence="7">
    <location>
        <begin position="487"/>
        <end position="496"/>
    </location>
</feature>
<keyword evidence="5 8" id="KW-0472">Membrane</keyword>